<proteinExistence type="predicted"/>
<dbReference type="Proteomes" id="UP000030595">
    <property type="component" value="Unassembled WGS sequence"/>
</dbReference>
<dbReference type="eggNOG" id="ENOG502ZFC6">
    <property type="taxonomic scope" value="Bacteria"/>
</dbReference>
<dbReference type="OrthoDB" id="2227013at2"/>
<comment type="caution">
    <text evidence="1">The sequence shown here is derived from an EMBL/GenBank/DDBJ whole genome shotgun (WGS) entry which is preliminary data.</text>
</comment>
<keyword evidence="2" id="KW-1185">Reference proteome</keyword>
<evidence type="ECO:0000313" key="1">
    <source>
        <dbReference type="EMBL" id="KGR90188.1"/>
    </source>
</evidence>
<dbReference type="RefSeq" id="WP_036177573.1">
    <property type="nucleotide sequence ID" value="NZ_AVCZ01000024.1"/>
</dbReference>
<evidence type="ECO:0000313" key="2">
    <source>
        <dbReference type="Proteomes" id="UP000030595"/>
    </source>
</evidence>
<dbReference type="EMBL" id="JPVQ01000024">
    <property type="protein sequence ID" value="KGR90188.1"/>
    <property type="molecule type" value="Genomic_DNA"/>
</dbReference>
<organism evidence="1 2">
    <name type="scientific">Ureibacillus massiliensis 4400831 = CIP 108448 = CCUG 49529</name>
    <dbReference type="NCBI Taxonomy" id="1211035"/>
    <lineage>
        <taxon>Bacteria</taxon>
        <taxon>Bacillati</taxon>
        <taxon>Bacillota</taxon>
        <taxon>Bacilli</taxon>
        <taxon>Bacillales</taxon>
        <taxon>Caryophanaceae</taxon>
        <taxon>Ureibacillus</taxon>
    </lineage>
</organism>
<accession>A0A0A3J4V0</accession>
<protein>
    <submittedName>
        <fullName evidence="1">Uncharacterized protein</fullName>
    </submittedName>
</protein>
<sequence length="129" mass="14830">MVYFKSQEYMPPQCPPSNAISNDVEPVYRFIEDDSVQDLDFLNHVERGKSYPPAKTCEALALSFYTTIDAAKNASKRFKNLRNKKLVAGRITSECGIHNIKNNHLNLWVYKEIDMLKVFLEEVSEIGNK</sequence>
<dbReference type="AlphaFoldDB" id="A0A0A3J4V0"/>
<gene>
    <name evidence="1" type="ORF">CD30_13155</name>
</gene>
<name>A0A0A3J4V0_9BACL</name>
<reference evidence="1 2" key="1">
    <citation type="submission" date="2014-02" db="EMBL/GenBank/DDBJ databases">
        <title>Draft genome sequence of Lysinibacillus massiliensis CCUG 49529.</title>
        <authorList>
            <person name="Zhang F."/>
            <person name="Wang G."/>
            <person name="Zhang L."/>
        </authorList>
    </citation>
    <scope>NUCLEOTIDE SEQUENCE [LARGE SCALE GENOMIC DNA]</scope>
    <source>
        <strain evidence="1 2">CCUG 49529</strain>
    </source>
</reference>